<dbReference type="PROSITE" id="PS01149">
    <property type="entry name" value="PSI_RSU"/>
    <property type="match status" value="1"/>
</dbReference>
<comment type="similarity">
    <text evidence="1 4">Belongs to the pseudouridine synthase RsuA family.</text>
</comment>
<dbReference type="SMART" id="SM00363">
    <property type="entry name" value="S4"/>
    <property type="match status" value="1"/>
</dbReference>
<organism evidence="7 8">
    <name type="scientific">Ancylomarina salipaludis</name>
    <dbReference type="NCBI Taxonomy" id="2501299"/>
    <lineage>
        <taxon>Bacteria</taxon>
        <taxon>Pseudomonadati</taxon>
        <taxon>Bacteroidota</taxon>
        <taxon>Bacteroidia</taxon>
        <taxon>Marinilabiliales</taxon>
        <taxon>Marinifilaceae</taxon>
        <taxon>Ancylomarina</taxon>
    </lineage>
</organism>
<sequence length="417" mass="48307">MEDKKYGNKQRGKQSFRSKRNDEPRSSESRFKRTSNSSDRRDGEGTEFSNKNSDRAGRSVSGEARENRSPRTSDRLESAHKKNKKPYRGKNKPTTQREEKRPSGLRVGKSVVREEKEEFSHKGTERSYKDRKRFQHRDKANRPERTFEKFEDRAEGEEGFQVKSKYSKKKQLEYNRLNGPADGMMRLNKFIANSGVCSRREADKLIADGQIMVNGITVTEVGTKVSMDDDVRLDGVRLMAEAKVYLLMNKPKDFVTTLDDPTGRKTVMDLIGDACEERIYPVGRLDRDTTGVLLFTNDGNLTKKLTHPSYERKKIYHVHLDRNITREELLKVVDGLELEDGFIQADEISYVDPKDKSQVGIEIHSGKNRIVRRIFEHLGYKVEKLDRVYFAGLTKKNLPRGKFRFLTQKEINILTHY</sequence>
<dbReference type="RefSeq" id="WP_129255720.1">
    <property type="nucleotide sequence ID" value="NZ_SAXA01000022.1"/>
</dbReference>
<dbReference type="SUPFAM" id="SSF55120">
    <property type="entry name" value="Pseudouridine synthase"/>
    <property type="match status" value="1"/>
</dbReference>
<feature type="compositionally biased region" description="Basic residues" evidence="5">
    <location>
        <begin position="81"/>
        <end position="91"/>
    </location>
</feature>
<dbReference type="Pfam" id="PF00849">
    <property type="entry name" value="PseudoU_synth_2"/>
    <property type="match status" value="1"/>
</dbReference>
<dbReference type="PANTHER" id="PTHR47683">
    <property type="entry name" value="PSEUDOURIDINE SYNTHASE FAMILY PROTEIN-RELATED"/>
    <property type="match status" value="1"/>
</dbReference>
<evidence type="ECO:0000256" key="2">
    <source>
        <dbReference type="ARBA" id="ARBA00023235"/>
    </source>
</evidence>
<dbReference type="GO" id="GO:0003723">
    <property type="term" value="F:RNA binding"/>
    <property type="evidence" value="ECO:0007669"/>
    <property type="project" value="UniProtKB-KW"/>
</dbReference>
<accession>A0A4Q1JIV8</accession>
<evidence type="ECO:0000313" key="7">
    <source>
        <dbReference type="EMBL" id="RXQ87776.1"/>
    </source>
</evidence>
<evidence type="ECO:0000313" key="8">
    <source>
        <dbReference type="Proteomes" id="UP000289703"/>
    </source>
</evidence>
<feature type="compositionally biased region" description="Basic and acidic residues" evidence="5">
    <location>
        <begin position="19"/>
        <end position="31"/>
    </location>
</feature>
<dbReference type="GO" id="GO:0120159">
    <property type="term" value="F:rRNA pseudouridine synthase activity"/>
    <property type="evidence" value="ECO:0007669"/>
    <property type="project" value="UniProtKB-ARBA"/>
</dbReference>
<dbReference type="OrthoDB" id="9807213at2"/>
<dbReference type="Proteomes" id="UP000289703">
    <property type="component" value="Unassembled WGS sequence"/>
</dbReference>
<dbReference type="InterPro" id="IPR050343">
    <property type="entry name" value="RsuA_PseudoU_synthase"/>
</dbReference>
<feature type="compositionally biased region" description="Basic and acidic residues" evidence="5">
    <location>
        <begin position="52"/>
        <end position="80"/>
    </location>
</feature>
<dbReference type="InterPro" id="IPR020094">
    <property type="entry name" value="TruA/RsuA/RluB/E/F_N"/>
</dbReference>
<dbReference type="InterPro" id="IPR020103">
    <property type="entry name" value="PsdUridine_synth_cat_dom_sf"/>
</dbReference>
<gene>
    <name evidence="7" type="ORF">EO244_16140</name>
</gene>
<dbReference type="PANTHER" id="PTHR47683:SF2">
    <property type="entry name" value="RNA-BINDING S4 DOMAIN-CONTAINING PROTEIN"/>
    <property type="match status" value="1"/>
</dbReference>
<keyword evidence="8" id="KW-1185">Reference proteome</keyword>
<feature type="domain" description="RNA-binding S4" evidence="6">
    <location>
        <begin position="185"/>
        <end position="247"/>
    </location>
</feature>
<evidence type="ECO:0000259" key="6">
    <source>
        <dbReference type="SMART" id="SM00363"/>
    </source>
</evidence>
<name>A0A4Q1JIV8_9BACT</name>
<dbReference type="InterPro" id="IPR036986">
    <property type="entry name" value="S4_RNA-bd_sf"/>
</dbReference>
<keyword evidence="3" id="KW-0694">RNA-binding</keyword>
<feature type="compositionally biased region" description="Basic residues" evidence="5">
    <location>
        <begin position="7"/>
        <end position="18"/>
    </location>
</feature>
<evidence type="ECO:0000256" key="3">
    <source>
        <dbReference type="PROSITE-ProRule" id="PRU00182"/>
    </source>
</evidence>
<dbReference type="InterPro" id="IPR006145">
    <property type="entry name" value="PsdUridine_synth_RsuA/RluA"/>
</dbReference>
<dbReference type="InterPro" id="IPR042092">
    <property type="entry name" value="PsdUridine_s_RsuA/RluB/E/F_cat"/>
</dbReference>
<evidence type="ECO:0000256" key="1">
    <source>
        <dbReference type="ARBA" id="ARBA00008348"/>
    </source>
</evidence>
<protein>
    <recommendedName>
        <fullName evidence="4">Pseudouridine synthase</fullName>
        <ecNumber evidence="4">5.4.99.-</ecNumber>
    </recommendedName>
</protein>
<feature type="compositionally biased region" description="Basic and acidic residues" evidence="5">
    <location>
        <begin position="111"/>
        <end position="128"/>
    </location>
</feature>
<dbReference type="EMBL" id="SAXA01000022">
    <property type="protein sequence ID" value="RXQ87776.1"/>
    <property type="molecule type" value="Genomic_DNA"/>
</dbReference>
<dbReference type="EC" id="5.4.99.-" evidence="4"/>
<dbReference type="FunFam" id="3.10.290.10:FF:000003">
    <property type="entry name" value="Pseudouridine synthase"/>
    <property type="match status" value="1"/>
</dbReference>
<dbReference type="Gene3D" id="3.10.290.10">
    <property type="entry name" value="RNA-binding S4 domain"/>
    <property type="match status" value="1"/>
</dbReference>
<dbReference type="CDD" id="cd00165">
    <property type="entry name" value="S4"/>
    <property type="match status" value="1"/>
</dbReference>
<keyword evidence="2 4" id="KW-0413">Isomerase</keyword>
<dbReference type="InterPro" id="IPR018496">
    <property type="entry name" value="PsdUridine_synth_RsuA/RluB_CS"/>
</dbReference>
<dbReference type="InterPro" id="IPR002942">
    <property type="entry name" value="S4_RNA-bd"/>
</dbReference>
<dbReference type="Gene3D" id="3.30.70.1560">
    <property type="entry name" value="Alpha-L RNA-binding motif"/>
    <property type="match status" value="1"/>
</dbReference>
<dbReference type="NCBIfam" id="TIGR00093">
    <property type="entry name" value="pseudouridine synthase"/>
    <property type="match status" value="1"/>
</dbReference>
<dbReference type="GO" id="GO:0000455">
    <property type="term" value="P:enzyme-directed rRNA pseudouridine synthesis"/>
    <property type="evidence" value="ECO:0007669"/>
    <property type="project" value="UniProtKB-ARBA"/>
</dbReference>
<dbReference type="InterPro" id="IPR000748">
    <property type="entry name" value="PsdUridine_synth_RsuA/RluB/E/F"/>
</dbReference>
<dbReference type="SUPFAM" id="SSF55174">
    <property type="entry name" value="Alpha-L RNA-binding motif"/>
    <property type="match status" value="1"/>
</dbReference>
<comment type="caution">
    <text evidence="7">The sequence shown here is derived from an EMBL/GenBank/DDBJ whole genome shotgun (WGS) entry which is preliminary data.</text>
</comment>
<dbReference type="AlphaFoldDB" id="A0A4Q1JIV8"/>
<dbReference type="Gene3D" id="3.30.70.580">
    <property type="entry name" value="Pseudouridine synthase I, catalytic domain, N-terminal subdomain"/>
    <property type="match status" value="1"/>
</dbReference>
<dbReference type="Pfam" id="PF01479">
    <property type="entry name" value="S4"/>
    <property type="match status" value="1"/>
</dbReference>
<dbReference type="PROSITE" id="PS50889">
    <property type="entry name" value="S4"/>
    <property type="match status" value="1"/>
</dbReference>
<reference evidence="7 8" key="1">
    <citation type="submission" date="2019-01" db="EMBL/GenBank/DDBJ databases">
        <title>Ancylomarina salipaludis sp. nov., isolated from a salt marsh.</title>
        <authorList>
            <person name="Yoon J.-H."/>
        </authorList>
    </citation>
    <scope>NUCLEOTIDE SEQUENCE [LARGE SCALE GENOMIC DNA]</scope>
    <source>
        <strain evidence="7 8">SHSM-M15</strain>
    </source>
</reference>
<dbReference type="CDD" id="cd02870">
    <property type="entry name" value="PseudoU_synth_RsuA_like"/>
    <property type="match status" value="1"/>
</dbReference>
<feature type="region of interest" description="Disordered" evidence="5">
    <location>
        <begin position="1"/>
        <end position="142"/>
    </location>
</feature>
<evidence type="ECO:0000256" key="5">
    <source>
        <dbReference type="SAM" id="MobiDB-lite"/>
    </source>
</evidence>
<evidence type="ECO:0000256" key="4">
    <source>
        <dbReference type="RuleBase" id="RU003887"/>
    </source>
</evidence>
<proteinExistence type="inferred from homology"/>